<dbReference type="RefSeq" id="WP_126352323.1">
    <property type="nucleotide sequence ID" value="NZ_CP086380.1"/>
</dbReference>
<evidence type="ECO:0000313" key="9">
    <source>
        <dbReference type="EMBL" id="RTR26225.1"/>
    </source>
</evidence>
<keyword evidence="2 6" id="KW-0349">Heme</keyword>
<dbReference type="GO" id="GO:0009055">
    <property type="term" value="F:electron transfer activity"/>
    <property type="evidence" value="ECO:0007669"/>
    <property type="project" value="InterPro"/>
</dbReference>
<keyword evidence="5 6" id="KW-0408">Iron</keyword>
<dbReference type="GO" id="GO:0020037">
    <property type="term" value="F:heme binding"/>
    <property type="evidence" value="ECO:0007669"/>
    <property type="project" value="InterPro"/>
</dbReference>
<feature type="transmembrane region" description="Helical" evidence="7">
    <location>
        <begin position="13"/>
        <end position="31"/>
    </location>
</feature>
<evidence type="ECO:0000313" key="10">
    <source>
        <dbReference type="Proteomes" id="UP000277766"/>
    </source>
</evidence>
<dbReference type="EMBL" id="RXPE01000017">
    <property type="protein sequence ID" value="RTR26225.1"/>
    <property type="molecule type" value="Genomic_DNA"/>
</dbReference>
<dbReference type="Proteomes" id="UP000277766">
    <property type="component" value="Unassembled WGS sequence"/>
</dbReference>
<proteinExistence type="predicted"/>
<evidence type="ECO:0000256" key="2">
    <source>
        <dbReference type="ARBA" id="ARBA00022617"/>
    </source>
</evidence>
<keyword evidence="1" id="KW-0813">Transport</keyword>
<dbReference type="Pfam" id="PF00034">
    <property type="entry name" value="Cytochrom_C"/>
    <property type="match status" value="1"/>
</dbReference>
<protein>
    <submittedName>
        <fullName evidence="9">C-type cytochrome</fullName>
    </submittedName>
</protein>
<evidence type="ECO:0000259" key="8">
    <source>
        <dbReference type="PROSITE" id="PS51007"/>
    </source>
</evidence>
<keyword evidence="10" id="KW-1185">Reference proteome</keyword>
<dbReference type="PANTHER" id="PTHR37823">
    <property type="entry name" value="CYTOCHROME C-553-LIKE"/>
    <property type="match status" value="1"/>
</dbReference>
<keyword evidence="7" id="KW-0472">Membrane</keyword>
<dbReference type="PANTHER" id="PTHR37823:SF1">
    <property type="entry name" value="CYTOCHROME C-553-LIKE"/>
    <property type="match status" value="1"/>
</dbReference>
<evidence type="ECO:0000256" key="3">
    <source>
        <dbReference type="ARBA" id="ARBA00022723"/>
    </source>
</evidence>
<evidence type="ECO:0000256" key="1">
    <source>
        <dbReference type="ARBA" id="ARBA00022448"/>
    </source>
</evidence>
<keyword evidence="4" id="KW-0249">Electron transport</keyword>
<feature type="domain" description="Cytochrome c" evidence="8">
    <location>
        <begin position="60"/>
        <end position="148"/>
    </location>
</feature>
<dbReference type="InterPro" id="IPR051811">
    <property type="entry name" value="Cytochrome_c550/c551-like"/>
</dbReference>
<dbReference type="SUPFAM" id="SSF46626">
    <property type="entry name" value="Cytochrome c"/>
    <property type="match status" value="1"/>
</dbReference>
<keyword evidence="7" id="KW-0812">Transmembrane</keyword>
<comment type="caution">
    <text evidence="9">The sequence shown here is derived from an EMBL/GenBank/DDBJ whole genome shotgun (WGS) entry which is preliminary data.</text>
</comment>
<dbReference type="PROSITE" id="PS51007">
    <property type="entry name" value="CYTC"/>
    <property type="match status" value="1"/>
</dbReference>
<accession>A0A431VSP8</accession>
<evidence type="ECO:0000256" key="7">
    <source>
        <dbReference type="SAM" id="Phobius"/>
    </source>
</evidence>
<organism evidence="9 10">
    <name type="scientific">Deinococcus radiophilus</name>
    <dbReference type="NCBI Taxonomy" id="32062"/>
    <lineage>
        <taxon>Bacteria</taxon>
        <taxon>Thermotogati</taxon>
        <taxon>Deinococcota</taxon>
        <taxon>Deinococci</taxon>
        <taxon>Deinococcales</taxon>
        <taxon>Deinococcaceae</taxon>
        <taxon>Deinococcus</taxon>
    </lineage>
</organism>
<dbReference type="Gene3D" id="1.10.760.10">
    <property type="entry name" value="Cytochrome c-like domain"/>
    <property type="match status" value="1"/>
</dbReference>
<sequence length="148" mass="15346">MNDEHQGFKPAEVAMWLLGIILTIQLGWLAYSLGQGIANQPFPEGRGAGASMAAVTETDAQPANGQQLFVGNCGGCHGAAGEGGVGPNLQTAAGWTLAEFTQATLHGVTPDGRELATVMPHFADTGLDGAPAEDAQLEAIHNYLQTLY</sequence>
<dbReference type="AlphaFoldDB" id="A0A431VSP8"/>
<dbReference type="InterPro" id="IPR036909">
    <property type="entry name" value="Cyt_c-like_dom_sf"/>
</dbReference>
<keyword evidence="3 6" id="KW-0479">Metal-binding</keyword>
<keyword evidence="7" id="KW-1133">Transmembrane helix</keyword>
<dbReference type="GO" id="GO:0046872">
    <property type="term" value="F:metal ion binding"/>
    <property type="evidence" value="ECO:0007669"/>
    <property type="project" value="UniProtKB-KW"/>
</dbReference>
<evidence type="ECO:0000256" key="6">
    <source>
        <dbReference type="PROSITE-ProRule" id="PRU00433"/>
    </source>
</evidence>
<dbReference type="InterPro" id="IPR009056">
    <property type="entry name" value="Cyt_c-like_dom"/>
</dbReference>
<name>A0A431VSP8_9DEIO</name>
<gene>
    <name evidence="9" type="ORF">EJ104_08610</name>
</gene>
<reference evidence="9 10" key="1">
    <citation type="submission" date="2018-12" db="EMBL/GenBank/DDBJ databases">
        <title>Deinococcus radiophilus ATCC 27603 genome sequencing and assembly.</title>
        <authorList>
            <person name="Maclea K.S."/>
            <person name="Maynard C.R."/>
        </authorList>
    </citation>
    <scope>NUCLEOTIDE SEQUENCE [LARGE SCALE GENOMIC DNA]</scope>
    <source>
        <strain evidence="9 10">ATCC 27603</strain>
    </source>
</reference>
<evidence type="ECO:0000256" key="5">
    <source>
        <dbReference type="ARBA" id="ARBA00023004"/>
    </source>
</evidence>
<evidence type="ECO:0000256" key="4">
    <source>
        <dbReference type="ARBA" id="ARBA00022982"/>
    </source>
</evidence>
<dbReference type="OrthoDB" id="68492at2"/>